<feature type="domain" description="EIPR1-like beta-propeller" evidence="4">
    <location>
        <begin position="7"/>
        <end position="283"/>
    </location>
</feature>
<evidence type="ECO:0000313" key="6">
    <source>
        <dbReference type="Proteomes" id="UP001152795"/>
    </source>
</evidence>
<dbReference type="InterPro" id="IPR015943">
    <property type="entry name" value="WD40/YVTN_repeat-like_dom_sf"/>
</dbReference>
<comment type="similarity">
    <text evidence="1">Belongs to the WD repeat EIPR1 family.</text>
</comment>
<dbReference type="Pfam" id="PF23609">
    <property type="entry name" value="Beta-prop_EIPR1"/>
    <property type="match status" value="1"/>
</dbReference>
<comment type="caution">
    <text evidence="5">The sequence shown here is derived from an EMBL/GenBank/DDBJ whole genome shotgun (WGS) entry which is preliminary data.</text>
</comment>
<dbReference type="PANTHER" id="PTHR14205:SF15">
    <property type="entry name" value="EARP AND GARP COMPLEX-INTERACTING PROTEIN 1"/>
    <property type="match status" value="1"/>
</dbReference>
<dbReference type="OrthoDB" id="196957at2759"/>
<dbReference type="Gene3D" id="2.130.10.10">
    <property type="entry name" value="YVTN repeat-like/Quinoprotein amine dehydrogenase"/>
    <property type="match status" value="1"/>
</dbReference>
<dbReference type="InterPro" id="IPR001680">
    <property type="entry name" value="WD40_rpt"/>
</dbReference>
<dbReference type="InterPro" id="IPR036322">
    <property type="entry name" value="WD40_repeat_dom_sf"/>
</dbReference>
<evidence type="ECO:0000256" key="1">
    <source>
        <dbReference type="ARBA" id="ARBA00005672"/>
    </source>
</evidence>
<dbReference type="AlphaFoldDB" id="A0A6S7FP94"/>
<dbReference type="Pfam" id="PF00400">
    <property type="entry name" value="WD40"/>
    <property type="match status" value="1"/>
</dbReference>
<accession>A0A6S7FP94</accession>
<evidence type="ECO:0000256" key="2">
    <source>
        <dbReference type="ARBA" id="ARBA00022574"/>
    </source>
</evidence>
<dbReference type="SMART" id="SM00320">
    <property type="entry name" value="WD40"/>
    <property type="match status" value="5"/>
</dbReference>
<dbReference type="GO" id="GO:0016567">
    <property type="term" value="P:protein ubiquitination"/>
    <property type="evidence" value="ECO:0007669"/>
    <property type="project" value="TreeGrafter"/>
</dbReference>
<evidence type="ECO:0000256" key="3">
    <source>
        <dbReference type="ARBA" id="ARBA00022737"/>
    </source>
</evidence>
<organism evidence="5 6">
    <name type="scientific">Paramuricea clavata</name>
    <name type="common">Red gorgonian</name>
    <name type="synonym">Violescent sea-whip</name>
    <dbReference type="NCBI Taxonomy" id="317549"/>
    <lineage>
        <taxon>Eukaryota</taxon>
        <taxon>Metazoa</taxon>
        <taxon>Cnidaria</taxon>
        <taxon>Anthozoa</taxon>
        <taxon>Octocorallia</taxon>
        <taxon>Malacalcyonacea</taxon>
        <taxon>Plexauridae</taxon>
        <taxon>Paramuricea</taxon>
    </lineage>
</organism>
<evidence type="ECO:0000259" key="4">
    <source>
        <dbReference type="Pfam" id="PF23609"/>
    </source>
</evidence>
<dbReference type="PANTHER" id="PTHR14205">
    <property type="entry name" value="WD-REPEAT PROTEIN"/>
    <property type="match status" value="1"/>
</dbReference>
<keyword evidence="2" id="KW-0853">WD repeat</keyword>
<keyword evidence="3" id="KW-0677">Repeat</keyword>
<evidence type="ECO:0000313" key="5">
    <source>
        <dbReference type="EMBL" id="CAB3977676.1"/>
    </source>
</evidence>
<dbReference type="PROSITE" id="PS00678">
    <property type="entry name" value="WD_REPEATS_1"/>
    <property type="match status" value="1"/>
</dbReference>
<protein>
    <submittedName>
        <fullName evidence="5">TSSC1 isoform X1</fullName>
    </submittedName>
</protein>
<dbReference type="Proteomes" id="UP001152795">
    <property type="component" value="Unassembled WGS sequence"/>
</dbReference>
<dbReference type="PROSITE" id="PS50294">
    <property type="entry name" value="WD_REPEATS_REGION"/>
    <property type="match status" value="1"/>
</dbReference>
<keyword evidence="6" id="KW-1185">Reference proteome</keyword>
<dbReference type="SUPFAM" id="SSF50978">
    <property type="entry name" value="WD40 repeat-like"/>
    <property type="match status" value="1"/>
</dbReference>
<name>A0A6S7FP94_PARCT</name>
<proteinExistence type="inferred from homology"/>
<sequence length="368" mass="41733">TRALTSQSAETDLIRFLVGTQSLRHDNQVHLIDFDDETCLVNKHVFHHSVGEIWHISSSPSNKDIISTCYNQVIDNKSEMKAALWRLPLVDETQPPSQTAAPGHPRSLYKLCDLDSNGESMKSVLWNPSGDGTQLITLSDQHLKIWQLNADAQAVEEIDTTVLEGKGQPRFTTGAWNPHHGGSQVATANESTVRGWDLRSMRQVYALDNAHGQCVRDVDFNPNKQYYLVTCGDDCKVKFWDTRNPNESLMVLSDHSHWVWRVRYNHFHDQLVLSSSSDSRVILNKIVSLSSEPFPHLDDDDDDEEHRETHESSSPPADGVIATYEEHEDSVYAVEWSSADPWVFASLSYDGRLVINRVPRTEKYKILL</sequence>
<gene>
    <name evidence="5" type="ORF">PACLA_8A057176</name>
</gene>
<feature type="non-terminal residue" evidence="5">
    <location>
        <position position="1"/>
    </location>
</feature>
<dbReference type="InterPro" id="IPR059104">
    <property type="entry name" value="Beta-prop_EIPR1-like"/>
</dbReference>
<dbReference type="InterPro" id="IPR040323">
    <property type="entry name" value="EIPR1"/>
</dbReference>
<dbReference type="EMBL" id="CACRXK020000063">
    <property type="protein sequence ID" value="CAB3977676.1"/>
    <property type="molecule type" value="Genomic_DNA"/>
</dbReference>
<dbReference type="PROSITE" id="PS50082">
    <property type="entry name" value="WD_REPEATS_2"/>
    <property type="match status" value="1"/>
</dbReference>
<dbReference type="InterPro" id="IPR019775">
    <property type="entry name" value="WD40_repeat_CS"/>
</dbReference>
<reference evidence="5" key="1">
    <citation type="submission" date="2020-04" db="EMBL/GenBank/DDBJ databases">
        <authorList>
            <person name="Alioto T."/>
            <person name="Alioto T."/>
            <person name="Gomez Garrido J."/>
        </authorList>
    </citation>
    <scope>NUCLEOTIDE SEQUENCE</scope>
    <source>
        <strain evidence="5">A484AB</strain>
    </source>
</reference>
<dbReference type="FunFam" id="2.130.10.10:FF:000732">
    <property type="entry name" value="EARP-interacting protein homolog"/>
    <property type="match status" value="1"/>
</dbReference>